<evidence type="ECO:0000256" key="2">
    <source>
        <dbReference type="ARBA" id="ARBA00022490"/>
    </source>
</evidence>
<dbReference type="CTD" id="51512"/>
<evidence type="ECO:0000256" key="5">
    <source>
        <dbReference type="SAM" id="MobiDB-lite"/>
    </source>
</evidence>
<feature type="compositionally biased region" description="Polar residues" evidence="5">
    <location>
        <begin position="390"/>
        <end position="401"/>
    </location>
</feature>
<feature type="compositionally biased region" description="Polar residues" evidence="5">
    <location>
        <begin position="413"/>
        <end position="426"/>
    </location>
</feature>
<dbReference type="GO" id="GO:0008017">
    <property type="term" value="F:microtubule binding"/>
    <property type="evidence" value="ECO:0007669"/>
    <property type="project" value="TreeGrafter"/>
</dbReference>
<dbReference type="FunCoup" id="A0A1S3FZA5">
    <property type="interactions" value="511"/>
</dbReference>
<evidence type="ECO:0000313" key="8">
    <source>
        <dbReference type="RefSeq" id="XP_012881172.1"/>
    </source>
</evidence>
<feature type="region of interest" description="Disordered" evidence="5">
    <location>
        <begin position="151"/>
        <end position="426"/>
    </location>
</feature>
<dbReference type="PANTHER" id="PTHR21584">
    <property type="entry name" value="DIFFERENTIAL DISPLAY AND ACTIVATED BY P53 DDA3 /G2 S PHASE EXPRESSED 1"/>
    <property type="match status" value="1"/>
</dbReference>
<dbReference type="Pfam" id="PF15259">
    <property type="entry name" value="GTSE1_N"/>
    <property type="match status" value="1"/>
</dbReference>
<dbReference type="STRING" id="10020.ENSDORP00000006992"/>
<feature type="region of interest" description="Disordered" evidence="5">
    <location>
        <begin position="576"/>
        <end position="623"/>
    </location>
</feature>
<organism evidence="7 8">
    <name type="scientific">Dipodomys ordii</name>
    <name type="common">Ord's kangaroo rat</name>
    <dbReference type="NCBI Taxonomy" id="10020"/>
    <lineage>
        <taxon>Eukaryota</taxon>
        <taxon>Metazoa</taxon>
        <taxon>Chordata</taxon>
        <taxon>Craniata</taxon>
        <taxon>Vertebrata</taxon>
        <taxon>Euteleostomi</taxon>
        <taxon>Mammalia</taxon>
        <taxon>Eutheria</taxon>
        <taxon>Euarchontoglires</taxon>
        <taxon>Glires</taxon>
        <taxon>Rodentia</taxon>
        <taxon>Castorimorpha</taxon>
        <taxon>Heteromyidae</taxon>
        <taxon>Dipodomyinae</taxon>
        <taxon>Dipodomys</taxon>
    </lineage>
</organism>
<evidence type="ECO:0000313" key="7">
    <source>
        <dbReference type="Proteomes" id="UP000081671"/>
    </source>
</evidence>
<dbReference type="Proteomes" id="UP000081671">
    <property type="component" value="Unplaced"/>
</dbReference>
<evidence type="ECO:0000259" key="6">
    <source>
        <dbReference type="Pfam" id="PF15259"/>
    </source>
</evidence>
<dbReference type="OrthoDB" id="10072587at2759"/>
<feature type="domain" description="G2 and S phase-expressed protein 1 N-terminal" evidence="6">
    <location>
        <begin position="10"/>
        <end position="151"/>
    </location>
</feature>
<accession>A0A1S3FZA5</accession>
<evidence type="ECO:0000256" key="4">
    <source>
        <dbReference type="ARBA" id="ARBA00023212"/>
    </source>
</evidence>
<feature type="compositionally biased region" description="Low complexity" evidence="5">
    <location>
        <begin position="300"/>
        <end position="329"/>
    </location>
</feature>
<protein>
    <submittedName>
        <fullName evidence="8">G2 and S phase-expressed protein 1</fullName>
    </submittedName>
</protein>
<evidence type="ECO:0000256" key="3">
    <source>
        <dbReference type="ARBA" id="ARBA00022553"/>
    </source>
</evidence>
<feature type="region of interest" description="Disordered" evidence="5">
    <location>
        <begin position="481"/>
        <end position="557"/>
    </location>
</feature>
<feature type="compositionally biased region" description="Low complexity" evidence="5">
    <location>
        <begin position="174"/>
        <end position="184"/>
    </location>
</feature>
<dbReference type="InParanoid" id="A0A1S3FZA5"/>
<keyword evidence="2" id="KW-0963">Cytoplasm</keyword>
<dbReference type="GeneID" id="105992709"/>
<keyword evidence="7" id="KW-1185">Reference proteome</keyword>
<proteinExistence type="predicted"/>
<dbReference type="PANTHER" id="PTHR21584:SF10">
    <property type="entry name" value="G2 AND S PHASE-EXPRESSED PROTEIN 1"/>
    <property type="match status" value="1"/>
</dbReference>
<evidence type="ECO:0000256" key="1">
    <source>
        <dbReference type="ARBA" id="ARBA00004245"/>
    </source>
</evidence>
<dbReference type="KEGG" id="dord:105992709"/>
<dbReference type="InterPro" id="IPR026657">
    <property type="entry name" value="DDA3/GTSE-1"/>
</dbReference>
<dbReference type="RefSeq" id="XP_012881172.1">
    <property type="nucleotide sequence ID" value="XM_013025718.1"/>
</dbReference>
<dbReference type="InterPro" id="IPR032768">
    <property type="entry name" value="GTSE1_N"/>
</dbReference>
<comment type="subcellular location">
    <subcellularLocation>
        <location evidence="1">Cytoplasm</location>
        <location evidence="1">Cytoskeleton</location>
    </subcellularLocation>
</comment>
<keyword evidence="4" id="KW-0206">Cytoskeleton</keyword>
<keyword evidence="3" id="KW-0597">Phosphoprotein</keyword>
<dbReference type="GO" id="GO:0005881">
    <property type="term" value="C:cytoplasmic microtubule"/>
    <property type="evidence" value="ECO:0007669"/>
    <property type="project" value="TreeGrafter"/>
</dbReference>
<dbReference type="AlphaFoldDB" id="A0A1S3FZA5"/>
<sequence>MDFSPSADFCLLADEKFDFDLSSSSSTNEDDEVFFGPVGHKERCIAANIEFSEKLPEQPMLPAAASPCTWSPLTGEKFVEVYKEAHLLALQIESCSRREAAPPTQPETSWSQNTERFVQESKLKINLFNRVQEMEKSPKSLKRETYFLLDSPLKSSSGDQPHSGEPQLPPCSPVLPAAPARAHPAPIPPHSCQPLPGGPSAARPPNHTVPPKMTRLQPPRALSARGKHLQLVMEKPKKETAASPSKARPRDDRGFPGEVCPDRPSTALDATTLSAGGSRLGQGKRSLPVPNRLGLKKTLLKPPGCASSLARKPSSSGSAVSVSPAAGRAKPSERTGIPSGSSRPLSHISKLSRAGLTMLRQPVPAAPAGPPCGLVRRPGVAQVSAEQPKLPTTSPLAQSQMPEAGGLRLDPHSVSSTSQLNGTRGLSRQDFCLNAKTKAVLAPANPFKVPTCPVGESPKGMTPKSSRAQWLQSWAAAGRATVHSTPVRRSLGPASQDLSDTRTPVSARRVSALPTPSGRHLSGLPRMTPQSVPRALASPLCGPARRLSSEPRKRSVVRTELAQELQQKASCAQVGLGLSSSESPSPPFSIPQALHFSPEKSDFSPEGSTVGEAQDEAKPCSGSHSREAILIDVGLDQLSLAPEEGRPPAALPLIDVGLDQLSTAPEEGRPPAALPLIDMGLDQLSLAPEEGRPPAALPLNDVGLDEFSLAPEEGRPPAALPLIDVGLDQLSTAPEEGRPPAALPLIDVGLDQLSTALEEGRPPAALPLIDVGLDQLSTAPEEGRPPVTIPLINFCSTPEMGAGLGLHSRPLMDLMMNTPDVGRNGAVKPPRAEQRQLIDLGSPLIQLSPEANKENMDSPLLKF</sequence>
<reference evidence="8" key="1">
    <citation type="submission" date="2025-08" db="UniProtKB">
        <authorList>
            <consortium name="RefSeq"/>
        </authorList>
    </citation>
    <scope>IDENTIFICATION</scope>
    <source>
        <tissue evidence="8">Kidney</tissue>
    </source>
</reference>
<gene>
    <name evidence="8" type="primary">Gtse1</name>
</gene>
<name>A0A1S3FZA5_DIPOR</name>